<accession>A0A5B7GRQ1</accession>
<protein>
    <submittedName>
        <fullName evidence="1">Uncharacterized protein</fullName>
    </submittedName>
</protein>
<dbReference type="Proteomes" id="UP000324222">
    <property type="component" value="Unassembled WGS sequence"/>
</dbReference>
<evidence type="ECO:0000313" key="2">
    <source>
        <dbReference type="Proteomes" id="UP000324222"/>
    </source>
</evidence>
<gene>
    <name evidence="1" type="ORF">E2C01_053895</name>
</gene>
<proteinExistence type="predicted"/>
<reference evidence="1 2" key="1">
    <citation type="submission" date="2019-05" db="EMBL/GenBank/DDBJ databases">
        <title>Another draft genome of Portunus trituberculatus and its Hox gene families provides insights of decapod evolution.</title>
        <authorList>
            <person name="Jeong J.-H."/>
            <person name="Song I."/>
            <person name="Kim S."/>
            <person name="Choi T."/>
            <person name="Kim D."/>
            <person name="Ryu S."/>
            <person name="Kim W."/>
        </authorList>
    </citation>
    <scope>NUCLEOTIDE SEQUENCE [LARGE SCALE GENOMIC DNA]</scope>
    <source>
        <tissue evidence="1">Muscle</tissue>
    </source>
</reference>
<name>A0A5B7GRQ1_PORTR</name>
<sequence length="31" mass="3500">MILDRNIITSVMHSAHRDGSLIWKSFQGKSA</sequence>
<comment type="caution">
    <text evidence="1">The sequence shown here is derived from an EMBL/GenBank/DDBJ whole genome shotgun (WGS) entry which is preliminary data.</text>
</comment>
<evidence type="ECO:0000313" key="1">
    <source>
        <dbReference type="EMBL" id="MPC59867.1"/>
    </source>
</evidence>
<dbReference type="AlphaFoldDB" id="A0A5B7GRQ1"/>
<keyword evidence="2" id="KW-1185">Reference proteome</keyword>
<organism evidence="1 2">
    <name type="scientific">Portunus trituberculatus</name>
    <name type="common">Swimming crab</name>
    <name type="synonym">Neptunus trituberculatus</name>
    <dbReference type="NCBI Taxonomy" id="210409"/>
    <lineage>
        <taxon>Eukaryota</taxon>
        <taxon>Metazoa</taxon>
        <taxon>Ecdysozoa</taxon>
        <taxon>Arthropoda</taxon>
        <taxon>Crustacea</taxon>
        <taxon>Multicrustacea</taxon>
        <taxon>Malacostraca</taxon>
        <taxon>Eumalacostraca</taxon>
        <taxon>Eucarida</taxon>
        <taxon>Decapoda</taxon>
        <taxon>Pleocyemata</taxon>
        <taxon>Brachyura</taxon>
        <taxon>Eubrachyura</taxon>
        <taxon>Portunoidea</taxon>
        <taxon>Portunidae</taxon>
        <taxon>Portuninae</taxon>
        <taxon>Portunus</taxon>
    </lineage>
</organism>
<dbReference type="EMBL" id="VSRR010016934">
    <property type="protein sequence ID" value="MPC59867.1"/>
    <property type="molecule type" value="Genomic_DNA"/>
</dbReference>